<feature type="region of interest" description="Disordered" evidence="1">
    <location>
        <begin position="497"/>
        <end position="516"/>
    </location>
</feature>
<name>A0A840YN06_9PROT</name>
<dbReference type="PROSITE" id="PS50994">
    <property type="entry name" value="INTEGRASE"/>
    <property type="match status" value="1"/>
</dbReference>
<evidence type="ECO:0000256" key="1">
    <source>
        <dbReference type="SAM" id="MobiDB-lite"/>
    </source>
</evidence>
<dbReference type="GO" id="GO:0003676">
    <property type="term" value="F:nucleic acid binding"/>
    <property type="evidence" value="ECO:0007669"/>
    <property type="project" value="InterPro"/>
</dbReference>
<dbReference type="InterPro" id="IPR001584">
    <property type="entry name" value="Integrase_cat-core"/>
</dbReference>
<accession>A0A840YN06</accession>
<dbReference type="RefSeq" id="WP_221300328.1">
    <property type="nucleotide sequence ID" value="NZ_JACIJD010000057.1"/>
</dbReference>
<evidence type="ECO:0000313" key="3">
    <source>
        <dbReference type="EMBL" id="MBB5696573.1"/>
    </source>
</evidence>
<reference evidence="3 4" key="1">
    <citation type="submission" date="2020-08" db="EMBL/GenBank/DDBJ databases">
        <title>Genomic Encyclopedia of Type Strains, Phase IV (KMG-IV): sequencing the most valuable type-strain genomes for metagenomic binning, comparative biology and taxonomic classification.</title>
        <authorList>
            <person name="Goeker M."/>
        </authorList>
    </citation>
    <scope>NUCLEOTIDE SEQUENCE [LARGE SCALE GENOMIC DNA]</scope>
    <source>
        <strain evidence="3 4">DSM 25622</strain>
    </source>
</reference>
<sequence>MATRGELLEVVRGRYGTATRAERTRILDEFTAVAGYHRKHAIRLLGAAERQQDEQVEPIPPGKGRVRTYGPEVREALIQLWEVSDRVCGKRLRPMVPALLPALERHGRLDLDETTRAKLLKVSAASIDRLLTEIRVLAGSGRRRPAGFGTAVRRSVPVRTFNDWNDPAPGWVEADFVTHGGTLVAGAYVLTLVLTDVATGWTECIPLVVREAEMVVHALERARQLFPFPLRGIDFDNDSLFMNEAVVGWCRAAGLEVTRSRAYRKNDQAWVEQKNGAIVRRLIGYGRFEGVLAGEALARLYAASRQHGNLFQPSFKLREKRREGARVIKRYHAPEPPVARTLSHGAVSEADKARLRVMLANADPVLLLAEIRAAQAHLGKRVDERGAGAERIADPEPVNIERFAASLKVAWSVGERPPTHRRPYIRRKPLVRPWIMDGVRERITAWLEVQPALSAVAILARLQEMDPGRFQARHERTVQRFVKLRRAAMARDVLFGGSSSPTCRESDTRALGNVPT</sequence>
<comment type="caution">
    <text evidence="3">The sequence shown here is derived from an EMBL/GenBank/DDBJ whole genome shotgun (WGS) entry which is preliminary data.</text>
</comment>
<dbReference type="AlphaFoldDB" id="A0A840YN06"/>
<dbReference type="InterPro" id="IPR036397">
    <property type="entry name" value="RNaseH_sf"/>
</dbReference>
<dbReference type="SUPFAM" id="SSF53098">
    <property type="entry name" value="Ribonuclease H-like"/>
    <property type="match status" value="1"/>
</dbReference>
<evidence type="ECO:0000259" key="2">
    <source>
        <dbReference type="PROSITE" id="PS50994"/>
    </source>
</evidence>
<feature type="domain" description="Integrase catalytic" evidence="2">
    <location>
        <begin position="165"/>
        <end position="335"/>
    </location>
</feature>
<dbReference type="Proteomes" id="UP000580654">
    <property type="component" value="Unassembled WGS sequence"/>
</dbReference>
<dbReference type="EMBL" id="JACIJD010000057">
    <property type="protein sequence ID" value="MBB5696573.1"/>
    <property type="molecule type" value="Genomic_DNA"/>
</dbReference>
<gene>
    <name evidence="3" type="ORF">FHS87_004644</name>
</gene>
<evidence type="ECO:0000313" key="4">
    <source>
        <dbReference type="Proteomes" id="UP000580654"/>
    </source>
</evidence>
<organism evidence="3 4">
    <name type="scientific">Muricoccus pecuniae</name>
    <dbReference type="NCBI Taxonomy" id="693023"/>
    <lineage>
        <taxon>Bacteria</taxon>
        <taxon>Pseudomonadati</taxon>
        <taxon>Pseudomonadota</taxon>
        <taxon>Alphaproteobacteria</taxon>
        <taxon>Acetobacterales</taxon>
        <taxon>Roseomonadaceae</taxon>
        <taxon>Muricoccus</taxon>
    </lineage>
</organism>
<proteinExistence type="predicted"/>
<dbReference type="Gene3D" id="3.30.420.10">
    <property type="entry name" value="Ribonuclease H-like superfamily/Ribonuclease H"/>
    <property type="match status" value="1"/>
</dbReference>
<protein>
    <recommendedName>
        <fullName evidence="2">Integrase catalytic domain-containing protein</fullName>
    </recommendedName>
</protein>
<dbReference type="GO" id="GO:0015074">
    <property type="term" value="P:DNA integration"/>
    <property type="evidence" value="ECO:0007669"/>
    <property type="project" value="InterPro"/>
</dbReference>
<keyword evidence="4" id="KW-1185">Reference proteome</keyword>
<dbReference type="InterPro" id="IPR012337">
    <property type="entry name" value="RNaseH-like_sf"/>
</dbReference>